<feature type="chain" id="PRO_5014740602" description="Outer membrane protein beta-barrel domain-containing protein" evidence="1">
    <location>
        <begin position="25"/>
        <end position="246"/>
    </location>
</feature>
<keyword evidence="1" id="KW-0732">Signal</keyword>
<comment type="caution">
    <text evidence="2">The sequence shown here is derived from an EMBL/GenBank/DDBJ whole genome shotgun (WGS) entry which is preliminary data.</text>
</comment>
<dbReference type="Proteomes" id="UP000229307">
    <property type="component" value="Unassembled WGS sequence"/>
</dbReference>
<protein>
    <recommendedName>
        <fullName evidence="4">Outer membrane protein beta-barrel domain-containing protein</fullName>
    </recommendedName>
</protein>
<feature type="non-terminal residue" evidence="2">
    <location>
        <position position="246"/>
    </location>
</feature>
<evidence type="ECO:0008006" key="4">
    <source>
        <dbReference type="Google" id="ProtNLM"/>
    </source>
</evidence>
<gene>
    <name evidence="2" type="ORF">COY52_12505</name>
</gene>
<dbReference type="AlphaFoldDB" id="A0A2M7S4L7"/>
<organism evidence="2 3">
    <name type="scientific">Candidatus Desantisbacteria bacterium CG_4_10_14_0_8_um_filter_48_22</name>
    <dbReference type="NCBI Taxonomy" id="1974543"/>
    <lineage>
        <taxon>Bacteria</taxon>
        <taxon>Candidatus Desantisiibacteriota</taxon>
    </lineage>
</organism>
<reference evidence="3" key="1">
    <citation type="submission" date="2017-09" db="EMBL/GenBank/DDBJ databases">
        <title>Depth-based differentiation of microbial function through sediment-hosted aquifers and enrichment of novel symbionts in the deep terrestrial subsurface.</title>
        <authorList>
            <person name="Probst A.J."/>
            <person name="Ladd B."/>
            <person name="Jarett J.K."/>
            <person name="Geller-Mcgrath D.E."/>
            <person name="Sieber C.M.K."/>
            <person name="Emerson J.B."/>
            <person name="Anantharaman K."/>
            <person name="Thomas B.C."/>
            <person name="Malmstrom R."/>
            <person name="Stieglmeier M."/>
            <person name="Klingl A."/>
            <person name="Woyke T."/>
            <person name="Ryan C.M."/>
            <person name="Banfield J.F."/>
        </authorList>
    </citation>
    <scope>NUCLEOTIDE SEQUENCE [LARGE SCALE GENOMIC DNA]</scope>
</reference>
<sequence length="246" mass="26991">MRRNLTACFFLFVLLLLPAGRLGAQDMSSIPSWAIELLSDMALYPDQYVMGIGNAATPTPIVVSPEKRFQANVIFCPLVGFIPAVGAVGFDMKFNLIPEEEVMPELTLGGGYWNWYLLSAVKAASKGQIDMTMWGYNLSAMITKTTAEKIRYHIGVQYSKTDGGVAVNMSGGGTIPMPFPTSISMKTEKFDLLTGVSYALTDKNNAYFLIGYDCMRSEVFERIGFVFGGFVVQVGMYPSSKFAIIP</sequence>
<evidence type="ECO:0000256" key="1">
    <source>
        <dbReference type="SAM" id="SignalP"/>
    </source>
</evidence>
<proteinExistence type="predicted"/>
<accession>A0A2M7S4L7</accession>
<evidence type="ECO:0000313" key="3">
    <source>
        <dbReference type="Proteomes" id="UP000229307"/>
    </source>
</evidence>
<evidence type="ECO:0000313" key="2">
    <source>
        <dbReference type="EMBL" id="PIZ14477.1"/>
    </source>
</evidence>
<name>A0A2M7S4L7_9BACT</name>
<dbReference type="EMBL" id="PFMR01000348">
    <property type="protein sequence ID" value="PIZ14477.1"/>
    <property type="molecule type" value="Genomic_DNA"/>
</dbReference>
<feature type="signal peptide" evidence="1">
    <location>
        <begin position="1"/>
        <end position="24"/>
    </location>
</feature>